<sequence length="218" mass="26156">MICKNKIIKVNDINEEDVLIFNKKENLYEKALFLDLEHYVYKHPICIGVFGVCFYSKIDNALIFTQFMIENEEEAHEIVHMAYNYLKHVKKDLGKKYLVTFSGNNDCIVIDYLFKEENIKLDIRKYFKHIDLQKVYEGHKGESIGLKKLEKIFEIQREGEPISGMNLAKTINKIIKKEDYFKNMPREKIQRILLYNEQDVVNLFHIYTNWNKYIKREL</sequence>
<dbReference type="EMBL" id="LR590481">
    <property type="protein sequence ID" value="VTQ86591.1"/>
    <property type="molecule type" value="Genomic_DNA"/>
</dbReference>
<dbReference type="InterPro" id="IPR036397">
    <property type="entry name" value="RNaseH_sf"/>
</dbReference>
<reference evidence="2 3" key="1">
    <citation type="submission" date="2019-05" db="EMBL/GenBank/DDBJ databases">
        <authorList>
            <consortium name="Pathogen Informatics"/>
        </authorList>
    </citation>
    <scope>NUCLEOTIDE SEQUENCE [LARGE SCALE GENOMIC DNA]</scope>
    <source>
        <strain evidence="2 3">NCTC503</strain>
    </source>
</reference>
<dbReference type="OrthoDB" id="1930305at2"/>
<proteinExistence type="predicted"/>
<dbReference type="Pfam" id="PF13482">
    <property type="entry name" value="RNase_H_2"/>
    <property type="match status" value="1"/>
</dbReference>
<dbReference type="Proteomes" id="UP000308489">
    <property type="component" value="Chromosome 1"/>
</dbReference>
<dbReference type="GO" id="GO:0003676">
    <property type="term" value="F:nucleic acid binding"/>
    <property type="evidence" value="ECO:0007669"/>
    <property type="project" value="InterPro"/>
</dbReference>
<evidence type="ECO:0000259" key="1">
    <source>
        <dbReference type="Pfam" id="PF13482"/>
    </source>
</evidence>
<evidence type="ECO:0000313" key="2">
    <source>
        <dbReference type="EMBL" id="VTQ86591.1"/>
    </source>
</evidence>
<dbReference type="Gene3D" id="3.30.420.10">
    <property type="entry name" value="Ribonuclease H-like superfamily/Ribonuclease H"/>
    <property type="match status" value="1"/>
</dbReference>
<keyword evidence="2" id="KW-0269">Exonuclease</keyword>
<dbReference type="InterPro" id="IPR038720">
    <property type="entry name" value="YprB_RNase_H-like_dom"/>
</dbReference>
<dbReference type="KEGG" id="hhw:NCTC503_00953"/>
<keyword evidence="3" id="KW-1185">Reference proteome</keyword>
<dbReference type="GO" id="GO:0004527">
    <property type="term" value="F:exonuclease activity"/>
    <property type="evidence" value="ECO:0007669"/>
    <property type="project" value="UniProtKB-KW"/>
</dbReference>
<dbReference type="RefSeq" id="WP_138209659.1">
    <property type="nucleotide sequence ID" value="NZ_CBCRUQ010000004.1"/>
</dbReference>
<protein>
    <submittedName>
        <fullName evidence="2">Putative exonuclease</fullName>
    </submittedName>
</protein>
<dbReference type="InterPro" id="IPR012337">
    <property type="entry name" value="RNaseH-like_sf"/>
</dbReference>
<evidence type="ECO:0000313" key="3">
    <source>
        <dbReference type="Proteomes" id="UP000308489"/>
    </source>
</evidence>
<keyword evidence="2" id="KW-0378">Hydrolase</keyword>
<name>A0A4U9R7G5_HATHI</name>
<gene>
    <name evidence="2" type="ORF">NCTC503_00953</name>
</gene>
<organism evidence="2 3">
    <name type="scientific">Hathewaya histolytica</name>
    <name type="common">Clostridium histolyticum</name>
    <dbReference type="NCBI Taxonomy" id="1498"/>
    <lineage>
        <taxon>Bacteria</taxon>
        <taxon>Bacillati</taxon>
        <taxon>Bacillota</taxon>
        <taxon>Clostridia</taxon>
        <taxon>Eubacteriales</taxon>
        <taxon>Clostridiaceae</taxon>
        <taxon>Hathewaya</taxon>
    </lineage>
</organism>
<dbReference type="AlphaFoldDB" id="A0A4U9R7G5"/>
<accession>A0A4U9R7G5</accession>
<keyword evidence="2" id="KW-0540">Nuclease</keyword>
<feature type="domain" description="YprB ribonuclease H-like" evidence="1">
    <location>
        <begin position="32"/>
        <end position="210"/>
    </location>
</feature>
<dbReference type="SUPFAM" id="SSF53098">
    <property type="entry name" value="Ribonuclease H-like"/>
    <property type="match status" value="1"/>
</dbReference>